<dbReference type="EMBL" id="NDIQ01000021">
    <property type="protein sequence ID" value="PRT54869.1"/>
    <property type="molecule type" value="Genomic_DNA"/>
</dbReference>
<dbReference type="Pfam" id="PF10153">
    <property type="entry name" value="Efg1"/>
    <property type="match status" value="1"/>
</dbReference>
<dbReference type="STRING" id="45607.A0A2T0FIV3"/>
<accession>A0A2T0FIV3</accession>
<keyword evidence="10" id="KW-1185">Reference proteome</keyword>
<gene>
    <name evidence="9" type="ORF">B9G98_02489</name>
</gene>
<dbReference type="InterPro" id="IPR019310">
    <property type="entry name" value="Efg1"/>
</dbReference>
<dbReference type="AlphaFoldDB" id="A0A2T0FIV3"/>
<dbReference type="GO" id="GO:0005730">
    <property type="term" value="C:nucleolus"/>
    <property type="evidence" value="ECO:0007669"/>
    <property type="project" value="UniProtKB-SubCell"/>
</dbReference>
<name>A0A2T0FIV3_9ASCO</name>
<organism evidence="9 10">
    <name type="scientific">Wickerhamiella sorbophila</name>
    <dbReference type="NCBI Taxonomy" id="45607"/>
    <lineage>
        <taxon>Eukaryota</taxon>
        <taxon>Fungi</taxon>
        <taxon>Dikarya</taxon>
        <taxon>Ascomycota</taxon>
        <taxon>Saccharomycotina</taxon>
        <taxon>Dipodascomycetes</taxon>
        <taxon>Dipodascales</taxon>
        <taxon>Trichomonascaceae</taxon>
        <taxon>Wickerhamiella</taxon>
    </lineage>
</organism>
<comment type="subcellular location">
    <subcellularLocation>
        <location evidence="1">Nucleus</location>
        <location evidence="1">Nucleolus</location>
    </subcellularLocation>
</comment>
<keyword evidence="7" id="KW-0539">Nucleus</keyword>
<dbReference type="OrthoDB" id="47732at2759"/>
<dbReference type="GO" id="GO:0030688">
    <property type="term" value="C:preribosome, small subunit precursor"/>
    <property type="evidence" value="ECO:0007669"/>
    <property type="project" value="TreeGrafter"/>
</dbReference>
<keyword evidence="5" id="KW-0698">rRNA processing</keyword>
<dbReference type="GO" id="GO:0000462">
    <property type="term" value="P:maturation of SSU-rRNA from tricistronic rRNA transcript (SSU-rRNA, 5.8S rRNA, LSU-rRNA)"/>
    <property type="evidence" value="ECO:0007669"/>
    <property type="project" value="TreeGrafter"/>
</dbReference>
<proteinExistence type="inferred from homology"/>
<evidence type="ECO:0000256" key="6">
    <source>
        <dbReference type="ARBA" id="ARBA00023054"/>
    </source>
</evidence>
<reference evidence="9 10" key="1">
    <citation type="submission" date="2017-04" db="EMBL/GenBank/DDBJ databases">
        <title>Genome sequencing of [Candida] sorbophila.</title>
        <authorList>
            <person name="Ahn J.O."/>
        </authorList>
    </citation>
    <scope>NUCLEOTIDE SEQUENCE [LARGE SCALE GENOMIC DNA]</scope>
    <source>
        <strain evidence="9 10">DS02</strain>
    </source>
</reference>
<evidence type="ECO:0000313" key="10">
    <source>
        <dbReference type="Proteomes" id="UP000238350"/>
    </source>
</evidence>
<evidence type="ECO:0000256" key="1">
    <source>
        <dbReference type="ARBA" id="ARBA00004604"/>
    </source>
</evidence>
<feature type="coiled-coil region" evidence="8">
    <location>
        <begin position="36"/>
        <end position="63"/>
    </location>
</feature>
<evidence type="ECO:0000256" key="5">
    <source>
        <dbReference type="ARBA" id="ARBA00022552"/>
    </source>
</evidence>
<evidence type="ECO:0000256" key="4">
    <source>
        <dbReference type="ARBA" id="ARBA00019827"/>
    </source>
</evidence>
<dbReference type="InterPro" id="IPR050786">
    <property type="entry name" value="EFG1_rRNA-proc"/>
</dbReference>
<sequence length="152" mass="17216">MAIQSLPSGAGASKIRKRIRDLQRLLRKPGLSATKKVETERALASFEQDLEKVKTRNVEKKNAQKYHMVRFFDKKKAIRRLKHDGQEALADWYYVTTFPISEKYSALYAEGAAGHGHAYYQAILARIESGELEKSPEAVAKILNKIKPKKAS</sequence>
<dbReference type="Proteomes" id="UP000238350">
    <property type="component" value="Unassembled WGS sequence"/>
</dbReference>
<evidence type="ECO:0000256" key="2">
    <source>
        <dbReference type="ARBA" id="ARBA00006916"/>
    </source>
</evidence>
<comment type="similarity">
    <text evidence="2">Belongs to the EFG1 family.</text>
</comment>
<dbReference type="RefSeq" id="XP_024664814.1">
    <property type="nucleotide sequence ID" value="XM_024809046.1"/>
</dbReference>
<dbReference type="GeneID" id="36516237"/>
<evidence type="ECO:0000256" key="7">
    <source>
        <dbReference type="ARBA" id="ARBA00023242"/>
    </source>
</evidence>
<keyword evidence="6 8" id="KW-0175">Coiled coil</keyword>
<evidence type="ECO:0000256" key="3">
    <source>
        <dbReference type="ARBA" id="ARBA00018689"/>
    </source>
</evidence>
<dbReference type="PANTHER" id="PTHR33911:SF1">
    <property type="entry name" value="RRNA-PROCESSING PROTEIN EFG1"/>
    <property type="match status" value="1"/>
</dbReference>
<comment type="caution">
    <text evidence="9">The sequence shown here is derived from an EMBL/GenBank/DDBJ whole genome shotgun (WGS) entry which is preliminary data.</text>
</comment>
<evidence type="ECO:0000313" key="9">
    <source>
        <dbReference type="EMBL" id="PRT54869.1"/>
    </source>
</evidence>
<evidence type="ECO:0000256" key="8">
    <source>
        <dbReference type="SAM" id="Coils"/>
    </source>
</evidence>
<dbReference type="PANTHER" id="PTHR33911">
    <property type="entry name" value="RRNA-PROCESSING PROTEIN EFG1"/>
    <property type="match status" value="1"/>
</dbReference>
<protein>
    <recommendedName>
        <fullName evidence="3">rRNA-processing protein EFG1</fullName>
    </recommendedName>
    <alternativeName>
        <fullName evidence="4">rRNA-processing protein efg1</fullName>
    </alternativeName>
</protein>